<dbReference type="AlphaFoldDB" id="A0A811UPP5"/>
<organism evidence="1 2">
    <name type="scientific">Ceratitis capitata</name>
    <name type="common">Mediterranean fruit fly</name>
    <name type="synonym">Tephritis capitata</name>
    <dbReference type="NCBI Taxonomy" id="7213"/>
    <lineage>
        <taxon>Eukaryota</taxon>
        <taxon>Metazoa</taxon>
        <taxon>Ecdysozoa</taxon>
        <taxon>Arthropoda</taxon>
        <taxon>Hexapoda</taxon>
        <taxon>Insecta</taxon>
        <taxon>Pterygota</taxon>
        <taxon>Neoptera</taxon>
        <taxon>Endopterygota</taxon>
        <taxon>Diptera</taxon>
        <taxon>Brachycera</taxon>
        <taxon>Muscomorpha</taxon>
        <taxon>Tephritoidea</taxon>
        <taxon>Tephritidae</taxon>
        <taxon>Ceratitis</taxon>
        <taxon>Ceratitis</taxon>
    </lineage>
</organism>
<accession>A0A811UPP5</accession>
<evidence type="ECO:0000313" key="2">
    <source>
        <dbReference type="Proteomes" id="UP000606786"/>
    </source>
</evidence>
<dbReference type="Proteomes" id="UP000606786">
    <property type="component" value="Unassembled WGS sequence"/>
</dbReference>
<reference evidence="1" key="1">
    <citation type="submission" date="2020-11" db="EMBL/GenBank/DDBJ databases">
        <authorList>
            <person name="Whitehead M."/>
        </authorList>
    </citation>
    <scope>NUCLEOTIDE SEQUENCE</scope>
    <source>
        <strain evidence="1">EGII</strain>
    </source>
</reference>
<sequence>MVHKVSQFNGLTALNTICSGLTAIRHRNLKVIECRQCIRSHSPPQPEAVLSYAVVRSMAVINPLYSVLIHNDVILLSTKVGGKQQSSQALRLTSHLELVSTAGSISRGNEIKRKILPADAKAEAASEFELVEFERWSACCA</sequence>
<proteinExistence type="predicted"/>
<dbReference type="EMBL" id="CAJHJT010000012">
    <property type="protein sequence ID" value="CAD6999003.1"/>
    <property type="molecule type" value="Genomic_DNA"/>
</dbReference>
<comment type="caution">
    <text evidence="1">The sequence shown here is derived from an EMBL/GenBank/DDBJ whole genome shotgun (WGS) entry which is preliminary data.</text>
</comment>
<gene>
    <name evidence="1" type="ORF">CCAP1982_LOCUS7550</name>
</gene>
<keyword evidence="2" id="KW-1185">Reference proteome</keyword>
<evidence type="ECO:0000313" key="1">
    <source>
        <dbReference type="EMBL" id="CAD6999003.1"/>
    </source>
</evidence>
<name>A0A811UPP5_CERCA</name>
<protein>
    <submittedName>
        <fullName evidence="1">(Mediterranean fruit fly) hypothetical protein</fullName>
    </submittedName>
</protein>